<sequence length="96" mass="10419">MSSSSLLRIRRPPSSALRTLSFQHFSTSLSQVSEEIKDIHTLEKNPNFIHPAAIVHPGAVIGSHIFGNTELGDQCILMTGAVVDLPEAQLLDAIML</sequence>
<comment type="caution">
    <text evidence="1">The sequence shown here is derived from an EMBL/GenBank/DDBJ whole genome shotgun (WGS) entry which is preliminary data.</text>
</comment>
<keyword evidence="1" id="KW-0808">Transferase</keyword>
<protein>
    <submittedName>
        <fullName evidence="1">Bacterial transferase hexapeptide repeat-containing protein</fullName>
    </submittedName>
</protein>
<proteinExistence type="predicted"/>
<evidence type="ECO:0000313" key="2">
    <source>
        <dbReference type="Proteomes" id="UP000585474"/>
    </source>
</evidence>
<gene>
    <name evidence="1" type="ORF">Acr_12g0009810</name>
</gene>
<dbReference type="OrthoDB" id="25818at2759"/>
<accession>A0A7J0FIB7</accession>
<dbReference type="GO" id="GO:0016740">
    <property type="term" value="F:transferase activity"/>
    <property type="evidence" value="ECO:0007669"/>
    <property type="project" value="UniProtKB-KW"/>
</dbReference>
<dbReference type="InterPro" id="IPR011004">
    <property type="entry name" value="Trimer_LpxA-like_sf"/>
</dbReference>
<name>A0A7J0FIB7_9ERIC</name>
<reference evidence="1 2" key="1">
    <citation type="submission" date="2019-07" db="EMBL/GenBank/DDBJ databases">
        <title>De Novo Assembly of kiwifruit Actinidia rufa.</title>
        <authorList>
            <person name="Sugita-Konishi S."/>
            <person name="Sato K."/>
            <person name="Mori E."/>
            <person name="Abe Y."/>
            <person name="Kisaki G."/>
            <person name="Hamano K."/>
            <person name="Suezawa K."/>
            <person name="Otani M."/>
            <person name="Fukuda T."/>
            <person name="Manabe T."/>
            <person name="Gomi K."/>
            <person name="Tabuchi M."/>
            <person name="Akimitsu K."/>
            <person name="Kataoka I."/>
        </authorList>
    </citation>
    <scope>NUCLEOTIDE SEQUENCE [LARGE SCALE GENOMIC DNA]</scope>
    <source>
        <strain evidence="2">cv. Fuchu</strain>
    </source>
</reference>
<dbReference type="SUPFAM" id="SSF51161">
    <property type="entry name" value="Trimeric LpxA-like enzymes"/>
    <property type="match status" value="1"/>
</dbReference>
<dbReference type="Proteomes" id="UP000585474">
    <property type="component" value="Unassembled WGS sequence"/>
</dbReference>
<keyword evidence="2" id="KW-1185">Reference proteome</keyword>
<dbReference type="AlphaFoldDB" id="A0A7J0FIB7"/>
<organism evidence="1 2">
    <name type="scientific">Actinidia rufa</name>
    <dbReference type="NCBI Taxonomy" id="165716"/>
    <lineage>
        <taxon>Eukaryota</taxon>
        <taxon>Viridiplantae</taxon>
        <taxon>Streptophyta</taxon>
        <taxon>Embryophyta</taxon>
        <taxon>Tracheophyta</taxon>
        <taxon>Spermatophyta</taxon>
        <taxon>Magnoliopsida</taxon>
        <taxon>eudicotyledons</taxon>
        <taxon>Gunneridae</taxon>
        <taxon>Pentapetalae</taxon>
        <taxon>asterids</taxon>
        <taxon>Ericales</taxon>
        <taxon>Actinidiaceae</taxon>
        <taxon>Actinidia</taxon>
    </lineage>
</organism>
<dbReference type="EMBL" id="BJWL01000012">
    <property type="protein sequence ID" value="GFY98440.1"/>
    <property type="molecule type" value="Genomic_DNA"/>
</dbReference>
<evidence type="ECO:0000313" key="1">
    <source>
        <dbReference type="EMBL" id="GFY98440.1"/>
    </source>
</evidence>